<dbReference type="GO" id="GO:0004356">
    <property type="term" value="F:glutamine synthetase activity"/>
    <property type="evidence" value="ECO:0007669"/>
    <property type="project" value="InterPro"/>
</dbReference>
<dbReference type="SUPFAM" id="SSF54368">
    <property type="entry name" value="Glutamine synthetase, N-terminal domain"/>
    <property type="match status" value="1"/>
</dbReference>
<evidence type="ECO:0000313" key="6">
    <source>
        <dbReference type="Proteomes" id="UP000565262"/>
    </source>
</evidence>
<evidence type="ECO:0000256" key="3">
    <source>
        <dbReference type="RuleBase" id="RU000384"/>
    </source>
</evidence>
<dbReference type="SMART" id="SM01230">
    <property type="entry name" value="Gln-synt_C"/>
    <property type="match status" value="1"/>
</dbReference>
<comment type="similarity">
    <text evidence="2 3">Belongs to the glutamine synthetase family.</text>
</comment>
<dbReference type="Gene3D" id="3.10.20.70">
    <property type="entry name" value="Glutamine synthetase, N-terminal domain"/>
    <property type="match status" value="1"/>
</dbReference>
<dbReference type="RefSeq" id="WP_182810688.1">
    <property type="nucleotide sequence ID" value="NZ_JACJFM010000038.1"/>
</dbReference>
<dbReference type="Pfam" id="PF00120">
    <property type="entry name" value="Gln-synt_C"/>
    <property type="match status" value="1"/>
</dbReference>
<gene>
    <name evidence="5" type="ORF">H4O21_20105</name>
</gene>
<sequence length="447" mass="49460">MSSSSDNQKQFDLFITDLNGNLRGKRMPAGALGKVMEEGVKLPRSVIGFDFWGDDVLENGLVFETGDSDGVCMPVHETPVPVSWAKSPRNQILAMMFNPDGSPFSADPRQALTAIVNRFKALGLTPVVATELEFYLLDGESEKTQRPRPPVMTEGHGRRLTETDCYSIDEMDNLEEFFAEVRQVCEEQGVPADTIISELGAGQFEINLNHVPNPMLAADQAIMFKRLVRGVARKHGYGATFMAKPYGNKSGNGFHVHFSLIDQEGRNVFDNGGEEGTDLLKHAVAGLMHTMADSMLAFAPGMNSYRRFMAGAHAPTFASWGYENRTVAIRIPESPCVARRIEHRVAGADANPYLVLATILTGALYGIENKLMPPAPVEGDAYAEANQDLILPNKWDEATEIFSQSAVLNQYLGEEFIRVFTAAKRQEQRKLHEQISDVEYEAYLGYL</sequence>
<keyword evidence="6" id="KW-1185">Reference proteome</keyword>
<dbReference type="PROSITE" id="PS51987">
    <property type="entry name" value="GS_CATALYTIC"/>
    <property type="match status" value="1"/>
</dbReference>
<evidence type="ECO:0000259" key="4">
    <source>
        <dbReference type="PROSITE" id="PS51987"/>
    </source>
</evidence>
<name>A0A839IX13_9GAMM</name>
<evidence type="ECO:0000313" key="5">
    <source>
        <dbReference type="EMBL" id="MBB1488917.1"/>
    </source>
</evidence>
<dbReference type="Gene3D" id="3.30.590.10">
    <property type="entry name" value="Glutamine synthetase/guanido kinase, catalytic domain"/>
    <property type="match status" value="1"/>
</dbReference>
<dbReference type="GO" id="GO:0006542">
    <property type="term" value="P:glutamine biosynthetic process"/>
    <property type="evidence" value="ECO:0007669"/>
    <property type="project" value="InterPro"/>
</dbReference>
<dbReference type="AlphaFoldDB" id="A0A839IX13"/>
<dbReference type="SUPFAM" id="SSF55931">
    <property type="entry name" value="Glutamine synthetase/guanido kinase"/>
    <property type="match status" value="1"/>
</dbReference>
<evidence type="ECO:0000256" key="1">
    <source>
        <dbReference type="ARBA" id="ARBA00022598"/>
    </source>
</evidence>
<dbReference type="Proteomes" id="UP000565262">
    <property type="component" value="Unassembled WGS sequence"/>
</dbReference>
<dbReference type="PANTHER" id="PTHR43785:SF12">
    <property type="entry name" value="TYPE-1 GLUTAMINE SYNTHETASE 2"/>
    <property type="match status" value="1"/>
</dbReference>
<proteinExistence type="inferred from homology"/>
<feature type="domain" description="GS catalytic" evidence="4">
    <location>
        <begin position="108"/>
        <end position="447"/>
    </location>
</feature>
<dbReference type="InterPro" id="IPR014746">
    <property type="entry name" value="Gln_synth/guanido_kin_cat_dom"/>
</dbReference>
<dbReference type="EMBL" id="JACJFM010000038">
    <property type="protein sequence ID" value="MBB1488917.1"/>
    <property type="molecule type" value="Genomic_DNA"/>
</dbReference>
<comment type="caution">
    <text evidence="5">The sequence shown here is derived from an EMBL/GenBank/DDBJ whole genome shotgun (WGS) entry which is preliminary data.</text>
</comment>
<protein>
    <submittedName>
        <fullName evidence="5">Glutamine synthetase</fullName>
    </submittedName>
</protein>
<accession>A0A839IX13</accession>
<dbReference type="InterPro" id="IPR036651">
    <property type="entry name" value="Gln_synt_N_sf"/>
</dbReference>
<keyword evidence="1" id="KW-0436">Ligase</keyword>
<evidence type="ECO:0000256" key="2">
    <source>
        <dbReference type="PROSITE-ProRule" id="PRU01331"/>
    </source>
</evidence>
<reference evidence="5 6" key="1">
    <citation type="submission" date="2020-08" db="EMBL/GenBank/DDBJ databases">
        <title>Oceanospirillum sp. nov. isolated from marine sediment.</title>
        <authorList>
            <person name="Ji X."/>
        </authorList>
    </citation>
    <scope>NUCLEOTIDE SEQUENCE [LARGE SCALE GENOMIC DNA]</scope>
    <source>
        <strain evidence="5 6">D5</strain>
    </source>
</reference>
<dbReference type="PANTHER" id="PTHR43785">
    <property type="entry name" value="GAMMA-GLUTAMYLPUTRESCINE SYNTHETASE"/>
    <property type="match status" value="1"/>
</dbReference>
<dbReference type="GO" id="GO:0006598">
    <property type="term" value="P:polyamine catabolic process"/>
    <property type="evidence" value="ECO:0007669"/>
    <property type="project" value="TreeGrafter"/>
</dbReference>
<dbReference type="InterPro" id="IPR008146">
    <property type="entry name" value="Gln_synth_cat_dom"/>
</dbReference>
<organism evidence="5 6">
    <name type="scientific">Oceanospirillum sediminis</name>
    <dbReference type="NCBI Taxonomy" id="2760088"/>
    <lineage>
        <taxon>Bacteria</taxon>
        <taxon>Pseudomonadati</taxon>
        <taxon>Pseudomonadota</taxon>
        <taxon>Gammaproteobacteria</taxon>
        <taxon>Oceanospirillales</taxon>
        <taxon>Oceanospirillaceae</taxon>
        <taxon>Oceanospirillum</taxon>
    </lineage>
</organism>